<evidence type="ECO:0000256" key="1">
    <source>
        <dbReference type="ARBA" id="ARBA00007228"/>
    </source>
</evidence>
<sequence>MKTEILYGIHPVSEALKAGRRKFFEVYLAQHKDSKRAEKTATIAKSLNIPLKKVKAFELSSITGTDRHQGIGARVSPYPLAEPTDIYDNIKADEDPFLLLLDSIVDPHNLGALIRTALCVGIEGILIPKDRSASPTPAVSSASAGALEHIRLALVTNMVTAIKALKKKGLWIAGMDKTSQKSIFSFDFFCPLAIVIGGEEKGIRALVKKHCDFLISIPQKGKINSLNASAAGAVVMYEAFRQRNIYNYGKKQQDNNK</sequence>
<keyword evidence="2" id="KW-0489">Methyltransferase</keyword>
<dbReference type="GO" id="GO:0003723">
    <property type="term" value="F:RNA binding"/>
    <property type="evidence" value="ECO:0007669"/>
    <property type="project" value="InterPro"/>
</dbReference>
<reference evidence="5 6" key="1">
    <citation type="submission" date="2020-08" db="EMBL/GenBank/DDBJ databases">
        <title>Bridging the membrane lipid divide: bacteria of the FCB group superphylum have the potential to synthesize archaeal ether lipids.</title>
        <authorList>
            <person name="Villanueva L."/>
            <person name="Von Meijenfeldt F.A.B."/>
            <person name="Westbye A.B."/>
            <person name="Yadav S."/>
            <person name="Hopmans E.C."/>
            <person name="Dutilh B.E."/>
            <person name="Sinninghe Damste J.S."/>
        </authorList>
    </citation>
    <scope>NUCLEOTIDE SEQUENCE [LARGE SCALE GENOMIC DNA]</scope>
    <source>
        <strain evidence="5">NIOZ-UU82</strain>
    </source>
</reference>
<dbReference type="Pfam" id="PF00588">
    <property type="entry name" value="SpoU_methylase"/>
    <property type="match status" value="1"/>
</dbReference>
<comment type="caution">
    <text evidence="5">The sequence shown here is derived from an EMBL/GenBank/DDBJ whole genome shotgun (WGS) entry which is preliminary data.</text>
</comment>
<dbReference type="InterPro" id="IPR004441">
    <property type="entry name" value="rRNA_MeTrfase_TrmH"/>
</dbReference>
<evidence type="ECO:0000313" key="5">
    <source>
        <dbReference type="EMBL" id="MBC8198834.1"/>
    </source>
</evidence>
<dbReference type="InterPro" id="IPR029028">
    <property type="entry name" value="Alpha/beta_knot_MTases"/>
</dbReference>
<dbReference type="Pfam" id="PF08032">
    <property type="entry name" value="SpoU_sub_bind"/>
    <property type="match status" value="1"/>
</dbReference>
<dbReference type="CDD" id="cd18103">
    <property type="entry name" value="SpoU-like_RlmB"/>
    <property type="match status" value="1"/>
</dbReference>
<dbReference type="SUPFAM" id="SSF55315">
    <property type="entry name" value="L30e-like"/>
    <property type="match status" value="1"/>
</dbReference>
<organism evidence="5 6">
    <name type="scientific">Candidatus Desulfaltia bathyphila</name>
    <dbReference type="NCBI Taxonomy" id="2841697"/>
    <lineage>
        <taxon>Bacteria</taxon>
        <taxon>Pseudomonadati</taxon>
        <taxon>Thermodesulfobacteriota</taxon>
        <taxon>Desulfobacteria</taxon>
        <taxon>Desulfobacterales</taxon>
        <taxon>Desulfobacterales incertae sedis</taxon>
        <taxon>Candidatus Desulfaltia</taxon>
    </lineage>
</organism>
<dbReference type="GO" id="GO:0032259">
    <property type="term" value="P:methylation"/>
    <property type="evidence" value="ECO:0007669"/>
    <property type="project" value="UniProtKB-KW"/>
</dbReference>
<dbReference type="SUPFAM" id="SSF75217">
    <property type="entry name" value="alpha/beta knot"/>
    <property type="match status" value="1"/>
</dbReference>
<feature type="domain" description="RNA 2-O ribose methyltransferase substrate binding" evidence="4">
    <location>
        <begin position="5"/>
        <end position="81"/>
    </location>
</feature>
<evidence type="ECO:0000256" key="2">
    <source>
        <dbReference type="ARBA" id="ARBA00022603"/>
    </source>
</evidence>
<name>A0A8J6N2I1_9BACT</name>
<dbReference type="InterPro" id="IPR001537">
    <property type="entry name" value="SpoU_MeTrfase"/>
</dbReference>
<dbReference type="PANTHER" id="PTHR46429">
    <property type="entry name" value="23S RRNA (GUANOSINE-2'-O-)-METHYLTRANSFERASE RLMB"/>
    <property type="match status" value="1"/>
</dbReference>
<evidence type="ECO:0000259" key="4">
    <source>
        <dbReference type="SMART" id="SM00967"/>
    </source>
</evidence>
<dbReference type="AlphaFoldDB" id="A0A8J6N2I1"/>
<dbReference type="FunFam" id="3.40.1280.10:FF:000008">
    <property type="entry name" value="Group 3 RNA methyltransferase TrmH"/>
    <property type="match status" value="1"/>
</dbReference>
<comment type="similarity">
    <text evidence="1">Belongs to the class IV-like SAM-binding methyltransferase superfamily. RNA methyltransferase TrmH family.</text>
</comment>
<dbReference type="EMBL" id="JACNLL010000025">
    <property type="protein sequence ID" value="MBC8198834.1"/>
    <property type="molecule type" value="Genomic_DNA"/>
</dbReference>
<dbReference type="GO" id="GO:0006396">
    <property type="term" value="P:RNA processing"/>
    <property type="evidence" value="ECO:0007669"/>
    <property type="project" value="InterPro"/>
</dbReference>
<protein>
    <submittedName>
        <fullName evidence="5">23S rRNA (Guanosine(2251)-2'-O)-methyltransferase RlmB</fullName>
    </submittedName>
</protein>
<dbReference type="SMART" id="SM00967">
    <property type="entry name" value="SpoU_sub_bind"/>
    <property type="match status" value="1"/>
</dbReference>
<evidence type="ECO:0000256" key="3">
    <source>
        <dbReference type="ARBA" id="ARBA00022679"/>
    </source>
</evidence>
<dbReference type="GO" id="GO:0008173">
    <property type="term" value="F:RNA methyltransferase activity"/>
    <property type="evidence" value="ECO:0007669"/>
    <property type="project" value="InterPro"/>
</dbReference>
<dbReference type="InterPro" id="IPR013123">
    <property type="entry name" value="SpoU_subst-bd"/>
</dbReference>
<keyword evidence="3" id="KW-0808">Transferase</keyword>
<dbReference type="Gene3D" id="3.40.1280.10">
    <property type="match status" value="1"/>
</dbReference>
<evidence type="ECO:0000313" key="6">
    <source>
        <dbReference type="Proteomes" id="UP000603545"/>
    </source>
</evidence>
<proteinExistence type="inferred from homology"/>
<dbReference type="Proteomes" id="UP000603545">
    <property type="component" value="Unassembled WGS sequence"/>
</dbReference>
<dbReference type="InterPro" id="IPR029026">
    <property type="entry name" value="tRNA_m1G_MTases_N"/>
</dbReference>
<dbReference type="Gene3D" id="3.30.1330.30">
    <property type="match status" value="1"/>
</dbReference>
<dbReference type="PANTHER" id="PTHR46429:SF1">
    <property type="entry name" value="23S RRNA (GUANOSINE-2'-O-)-METHYLTRANSFERASE RLMB"/>
    <property type="match status" value="1"/>
</dbReference>
<dbReference type="GO" id="GO:0005829">
    <property type="term" value="C:cytosol"/>
    <property type="evidence" value="ECO:0007669"/>
    <property type="project" value="TreeGrafter"/>
</dbReference>
<gene>
    <name evidence="5" type="primary">rlmB</name>
    <name evidence="5" type="ORF">H8E80_02130</name>
</gene>
<dbReference type="NCBIfam" id="TIGR00186">
    <property type="entry name" value="rRNA_methyl_3"/>
    <property type="match status" value="1"/>
</dbReference>
<accession>A0A8J6N2I1</accession>
<dbReference type="InterPro" id="IPR029064">
    <property type="entry name" value="Ribosomal_eL30-like_sf"/>
</dbReference>